<keyword evidence="2" id="KW-1185">Reference proteome</keyword>
<accession>A0A934SE37</accession>
<dbReference type="Proteomes" id="UP000640485">
    <property type="component" value="Unassembled WGS sequence"/>
</dbReference>
<proteinExistence type="predicted"/>
<reference evidence="1" key="1">
    <citation type="submission" date="2021-01" db="EMBL/GenBank/DDBJ databases">
        <title>Paracoccus amoyensis sp. nov., isolated from the surface seawater along the coast of Xiamen Island, China.</title>
        <authorList>
            <person name="Lyu L."/>
        </authorList>
    </citation>
    <scope>NUCLEOTIDE SEQUENCE</scope>
    <source>
        <strain evidence="1">MJ17</strain>
    </source>
</reference>
<dbReference type="AlphaFoldDB" id="A0A934SE37"/>
<dbReference type="RefSeq" id="WP_200685904.1">
    <property type="nucleotide sequence ID" value="NZ_JAEPRQ010000003.1"/>
</dbReference>
<protein>
    <submittedName>
        <fullName evidence="1">Uncharacterized protein</fullName>
    </submittedName>
</protein>
<evidence type="ECO:0000313" key="2">
    <source>
        <dbReference type="Proteomes" id="UP000640485"/>
    </source>
</evidence>
<gene>
    <name evidence="1" type="ORF">JJJ17_09750</name>
</gene>
<sequence>MQFFDHGVHDGIWSGLLEADRAPARLYVTLRGEIVAKAILSDGPKKESWQVQVALPGQVISDGVHSLVLVADDADTDAPVQADALHLGRLALLAGTPLNRDVEAEIALLRDELELLKREFRHFAAGD</sequence>
<comment type="caution">
    <text evidence="1">The sequence shown here is derived from an EMBL/GenBank/DDBJ whole genome shotgun (WGS) entry which is preliminary data.</text>
</comment>
<evidence type="ECO:0000313" key="1">
    <source>
        <dbReference type="EMBL" id="MBK4216207.1"/>
    </source>
</evidence>
<name>A0A934SE37_9RHOB</name>
<organism evidence="1 2">
    <name type="scientific">Paracoccus caeni</name>
    <dbReference type="NCBI Taxonomy" id="657651"/>
    <lineage>
        <taxon>Bacteria</taxon>
        <taxon>Pseudomonadati</taxon>
        <taxon>Pseudomonadota</taxon>
        <taxon>Alphaproteobacteria</taxon>
        <taxon>Rhodobacterales</taxon>
        <taxon>Paracoccaceae</taxon>
        <taxon>Paracoccus</taxon>
    </lineage>
</organism>
<dbReference type="EMBL" id="JAEPRQ010000003">
    <property type="protein sequence ID" value="MBK4216207.1"/>
    <property type="molecule type" value="Genomic_DNA"/>
</dbReference>